<organism evidence="3">
    <name type="scientific">Ajellomyces capsulatus (strain H88)</name>
    <name type="common">Darling's disease fungus</name>
    <name type="synonym">Histoplasma capsulatum</name>
    <dbReference type="NCBI Taxonomy" id="544711"/>
    <lineage>
        <taxon>Eukaryota</taxon>
        <taxon>Fungi</taxon>
        <taxon>Dikarya</taxon>
        <taxon>Ascomycota</taxon>
        <taxon>Pezizomycotina</taxon>
        <taxon>Eurotiomycetes</taxon>
        <taxon>Eurotiomycetidae</taxon>
        <taxon>Onygenales</taxon>
        <taxon>Ajellomycetaceae</taxon>
        <taxon>Histoplasma</taxon>
    </lineage>
</organism>
<evidence type="ECO:0000313" key="2">
    <source>
        <dbReference type="EMBL" id="EGC49009.1"/>
    </source>
</evidence>
<accession>F0USY2</accession>
<dbReference type="OrthoDB" id="10385071at2759"/>
<proteinExistence type="predicted"/>
<evidence type="ECO:0000256" key="1">
    <source>
        <dbReference type="SAM" id="MobiDB-lite"/>
    </source>
</evidence>
<sequence length="180" mass="20417">MTTFISPKHFFFRPRKMARGFSGYRRHDSSPQQHTNLERDGLLVPASPIRSSSRSGISKTARLQARSPMQSFNTSDSGLQSPCLQAKIQRSLSTSYTKFTPKTNYYSRTFQEKNAATTFLMACGQFLWYLVLLNQRDAGVGVSIRVINGSRSCRSCKEVLTALGLLEYHSYHRKKMSAIF</sequence>
<evidence type="ECO:0000313" key="3">
    <source>
        <dbReference type="Proteomes" id="UP000008142"/>
    </source>
</evidence>
<protein>
    <submittedName>
        <fullName evidence="2">Predicted protein</fullName>
    </submittedName>
</protein>
<dbReference type="Proteomes" id="UP000008142">
    <property type="component" value="Unassembled WGS sequence"/>
</dbReference>
<name>F0USY2_AJEC8</name>
<dbReference type="AlphaFoldDB" id="F0USY2"/>
<dbReference type="HOGENOM" id="CLU_1495759_0_0_1"/>
<feature type="compositionally biased region" description="Polar residues" evidence="1">
    <location>
        <begin position="67"/>
        <end position="78"/>
    </location>
</feature>
<gene>
    <name evidence="2" type="ORF">HCEG_08224</name>
</gene>
<feature type="region of interest" description="Disordered" evidence="1">
    <location>
        <begin position="49"/>
        <end position="78"/>
    </location>
</feature>
<dbReference type="EMBL" id="DS990642">
    <property type="protein sequence ID" value="EGC49009.1"/>
    <property type="molecule type" value="Genomic_DNA"/>
</dbReference>
<feature type="compositionally biased region" description="Low complexity" evidence="1">
    <location>
        <begin position="49"/>
        <end position="58"/>
    </location>
</feature>
<reference evidence="3" key="1">
    <citation type="submission" date="2008-07" db="EMBL/GenBank/DDBJ databases">
        <title>Annotation of Ajellomyces capsulatus strain H88.</title>
        <authorList>
            <person name="Champion M."/>
            <person name="Cuomo C."/>
            <person name="Ma L.-J."/>
            <person name="Henn M.R."/>
            <person name="Sil A."/>
            <person name="Goldman B."/>
            <person name="Young S.K."/>
            <person name="Kodira C.D."/>
            <person name="Zeng Q."/>
            <person name="Koehrsen M."/>
            <person name="Alvarado L."/>
            <person name="Berlin A."/>
            <person name="Borenstein D."/>
            <person name="Chen Z."/>
            <person name="Engels R."/>
            <person name="Freedman E."/>
            <person name="Gellesch M."/>
            <person name="Goldberg J."/>
            <person name="Griggs A."/>
            <person name="Gujja S."/>
            <person name="Heiman D."/>
            <person name="Hepburn T."/>
            <person name="Howarth C."/>
            <person name="Jen D."/>
            <person name="Larson L."/>
            <person name="Lewis B."/>
            <person name="Mehta T."/>
            <person name="Park D."/>
            <person name="Pearson M."/>
            <person name="Roberts A."/>
            <person name="Saif S."/>
            <person name="Shea T."/>
            <person name="Shenoy N."/>
            <person name="Sisk P."/>
            <person name="Stolte C."/>
            <person name="Sykes S."/>
            <person name="Walk T."/>
            <person name="White J."/>
            <person name="Yandava C."/>
            <person name="Klein B."/>
            <person name="McEwen J.G."/>
            <person name="Puccia R."/>
            <person name="Goldman G.H."/>
            <person name="Felipe M.S."/>
            <person name="Nino-Vega G."/>
            <person name="San-Blas G."/>
            <person name="Taylor J."/>
            <person name="Mendoza L."/>
            <person name="Galagan J."/>
            <person name="Nusbaum C."/>
            <person name="Birren B."/>
        </authorList>
    </citation>
    <scope>NUCLEOTIDE SEQUENCE [LARGE SCALE GENOMIC DNA]</scope>
    <source>
        <strain evidence="3">H88</strain>
    </source>
</reference>